<organism evidence="11 12">
    <name type="scientific">Brumicola blandensis</name>
    <dbReference type="NCBI Taxonomy" id="3075611"/>
    <lineage>
        <taxon>Bacteria</taxon>
        <taxon>Pseudomonadati</taxon>
        <taxon>Pseudomonadota</taxon>
        <taxon>Gammaproteobacteria</taxon>
        <taxon>Alteromonadales</taxon>
        <taxon>Alteromonadaceae</taxon>
        <taxon>Brumicola</taxon>
    </lineage>
</organism>
<reference evidence="11 12" key="1">
    <citation type="submission" date="2023-09" db="EMBL/GenBank/DDBJ databases">
        <authorList>
            <person name="Rey-Velasco X."/>
        </authorList>
    </citation>
    <scope>NUCLEOTIDE SEQUENCE [LARGE SCALE GENOMIC DNA]</scope>
    <source>
        <strain evidence="11 12">W409</strain>
    </source>
</reference>
<proteinExistence type="inferred from homology"/>
<dbReference type="InterPro" id="IPR036526">
    <property type="entry name" value="C-N_Hydrolase_sf"/>
</dbReference>
<feature type="transmembrane region" description="Helical" evidence="9">
    <location>
        <begin position="480"/>
        <end position="500"/>
    </location>
</feature>
<dbReference type="InterPro" id="IPR004563">
    <property type="entry name" value="Apolipo_AcylTrfase"/>
</dbReference>
<gene>
    <name evidence="9 11" type="primary">lnt</name>
    <name evidence="11" type="ORF">RM544_04950</name>
</gene>
<comment type="function">
    <text evidence="9">Catalyzes the phospholipid dependent N-acylation of the N-terminal cysteine of apolipoprotein, the last step in lipoprotein maturation.</text>
</comment>
<evidence type="ECO:0000256" key="8">
    <source>
        <dbReference type="ARBA" id="ARBA00023315"/>
    </source>
</evidence>
<feature type="transmembrane region" description="Helical" evidence="9">
    <location>
        <begin position="45"/>
        <end position="63"/>
    </location>
</feature>
<feature type="domain" description="CN hydrolase" evidence="10">
    <location>
        <begin position="220"/>
        <end position="471"/>
    </location>
</feature>
<keyword evidence="12" id="KW-1185">Reference proteome</keyword>
<comment type="pathway">
    <text evidence="9">Protein modification; lipoprotein biosynthesis (N-acyl transfer).</text>
</comment>
<dbReference type="EC" id="2.3.1.269" evidence="9"/>
<evidence type="ECO:0000259" key="10">
    <source>
        <dbReference type="PROSITE" id="PS50263"/>
    </source>
</evidence>
<evidence type="ECO:0000256" key="1">
    <source>
        <dbReference type="ARBA" id="ARBA00004651"/>
    </source>
</evidence>
<keyword evidence="8 9" id="KW-0012">Acyltransferase</keyword>
<keyword evidence="5 9" id="KW-0812">Transmembrane</keyword>
<dbReference type="Proteomes" id="UP001249020">
    <property type="component" value="Unassembled WGS sequence"/>
</dbReference>
<dbReference type="PANTHER" id="PTHR38686:SF1">
    <property type="entry name" value="APOLIPOPROTEIN N-ACYLTRANSFERASE"/>
    <property type="match status" value="1"/>
</dbReference>
<keyword evidence="6 9" id="KW-1133">Transmembrane helix</keyword>
<dbReference type="PANTHER" id="PTHR38686">
    <property type="entry name" value="APOLIPOPROTEIN N-ACYLTRANSFERASE"/>
    <property type="match status" value="1"/>
</dbReference>
<evidence type="ECO:0000256" key="5">
    <source>
        <dbReference type="ARBA" id="ARBA00022692"/>
    </source>
</evidence>
<dbReference type="CDD" id="cd07571">
    <property type="entry name" value="ALP_N-acyl_transferase"/>
    <property type="match status" value="1"/>
</dbReference>
<comment type="similarity">
    <text evidence="2 9">Belongs to the CN hydrolase family. Apolipoprotein N-acyltransferase subfamily.</text>
</comment>
<dbReference type="Gene3D" id="3.60.110.10">
    <property type="entry name" value="Carbon-nitrogen hydrolase"/>
    <property type="match status" value="1"/>
</dbReference>
<feature type="transmembrane region" description="Helical" evidence="9">
    <location>
        <begin position="148"/>
        <end position="169"/>
    </location>
</feature>
<feature type="transmembrane region" description="Helical" evidence="9">
    <location>
        <begin position="111"/>
        <end position="136"/>
    </location>
</feature>
<comment type="catalytic activity">
    <reaction evidence="9">
        <text>N-terminal S-1,2-diacyl-sn-glyceryl-L-cysteinyl-[lipoprotein] + a glycerophospholipid = N-acyl-S-1,2-diacyl-sn-glyceryl-L-cysteinyl-[lipoprotein] + a 2-acyl-sn-glycero-3-phospholipid + H(+)</text>
        <dbReference type="Rhea" id="RHEA:48228"/>
        <dbReference type="Rhea" id="RHEA-COMP:14681"/>
        <dbReference type="Rhea" id="RHEA-COMP:14684"/>
        <dbReference type="ChEBI" id="CHEBI:15378"/>
        <dbReference type="ChEBI" id="CHEBI:136912"/>
        <dbReference type="ChEBI" id="CHEBI:140656"/>
        <dbReference type="ChEBI" id="CHEBI:140657"/>
        <dbReference type="ChEBI" id="CHEBI:140660"/>
        <dbReference type="EC" id="2.3.1.269"/>
    </reaction>
</comment>
<dbReference type="EMBL" id="JAVRIE010000001">
    <property type="protein sequence ID" value="MDT0581875.1"/>
    <property type="molecule type" value="Genomic_DNA"/>
</dbReference>
<feature type="transmembrane region" description="Helical" evidence="9">
    <location>
        <begin position="181"/>
        <end position="202"/>
    </location>
</feature>
<dbReference type="GO" id="GO:0016410">
    <property type="term" value="F:N-acyltransferase activity"/>
    <property type="evidence" value="ECO:0007669"/>
    <property type="project" value="UniProtKB-UniRule"/>
</dbReference>
<evidence type="ECO:0000313" key="11">
    <source>
        <dbReference type="EMBL" id="MDT0581875.1"/>
    </source>
</evidence>
<dbReference type="GO" id="GO:0005886">
    <property type="term" value="C:plasma membrane"/>
    <property type="evidence" value="ECO:0007669"/>
    <property type="project" value="UniProtKB-SubCell"/>
</dbReference>
<name>A0AAW8R1A2_9ALTE</name>
<evidence type="ECO:0000256" key="3">
    <source>
        <dbReference type="ARBA" id="ARBA00022475"/>
    </source>
</evidence>
<sequence>MKALILVVLGASNTLAFSPFNWWWLPFISFSLWFYLQSRSEDKHFALAWCFGFGYFGAGISWVHVSIAEHGGLPLIASVGMMMLLCGYLAIFPAITLWLSNKFMKRAAWPLALPFLWLVLEWCRAHFLTGFPWLSIGYSQLYSPLQGWLPVIGEIGVSALFIMIAVSIGQNLRVQKIGKSWQFSGLRSLFILAIAMISGAVLNQNEWATPRGQSTEVTMVQGNIAQTMRWIPEQDRPTMNKYRELTQAHWSSDIVIWPEAAIPKLEVATKGFLRELDEQANGTNTALITGIVDYNYETGKIYNSLLALGNDLRNENTIPYRYGHNNRFSKHHLLPIGEFVPFESILREIAPIFDLPMSSFTRGDFVQRNLAANGTNLAPAICFEIAFPKQISANLTEQTDAIITVSNDAWFGNSHGPHQHLEIAQMRAKEFGLPVLRTTNNGLTAFIDHKGKITQQAEQFAATTITETISLVSGKTPYRMFGNIPTYFVFGLLFVSGLFLQRKKPNE</sequence>
<dbReference type="InterPro" id="IPR003010">
    <property type="entry name" value="C-N_Hydrolase"/>
</dbReference>
<dbReference type="Pfam" id="PF20154">
    <property type="entry name" value="LNT_N"/>
    <property type="match status" value="1"/>
</dbReference>
<evidence type="ECO:0000256" key="2">
    <source>
        <dbReference type="ARBA" id="ARBA00010065"/>
    </source>
</evidence>
<evidence type="ECO:0000313" key="12">
    <source>
        <dbReference type="Proteomes" id="UP001249020"/>
    </source>
</evidence>
<dbReference type="PROSITE" id="PS50263">
    <property type="entry name" value="CN_HYDROLASE"/>
    <property type="match status" value="1"/>
</dbReference>
<comment type="subcellular location">
    <subcellularLocation>
        <location evidence="1 9">Cell membrane</location>
        <topology evidence="1 9">Multi-pass membrane protein</topology>
    </subcellularLocation>
</comment>
<evidence type="ECO:0000256" key="9">
    <source>
        <dbReference type="HAMAP-Rule" id="MF_01148"/>
    </source>
</evidence>
<dbReference type="Pfam" id="PF00795">
    <property type="entry name" value="CN_hydrolase"/>
    <property type="match status" value="1"/>
</dbReference>
<dbReference type="RefSeq" id="WP_311360643.1">
    <property type="nucleotide sequence ID" value="NZ_JAVRIE010000001.1"/>
</dbReference>
<dbReference type="HAMAP" id="MF_01148">
    <property type="entry name" value="Lnt"/>
    <property type="match status" value="1"/>
</dbReference>
<keyword evidence="3 9" id="KW-1003">Cell membrane</keyword>
<protein>
    <recommendedName>
        <fullName evidence="9">Apolipoprotein N-acyltransferase</fullName>
        <shortName evidence="9">ALP N-acyltransferase</shortName>
        <ecNumber evidence="9">2.3.1.269</ecNumber>
    </recommendedName>
</protein>
<comment type="caution">
    <text evidence="11">The sequence shown here is derived from an EMBL/GenBank/DDBJ whole genome shotgun (WGS) entry which is preliminary data.</text>
</comment>
<feature type="transmembrane region" description="Helical" evidence="9">
    <location>
        <begin position="20"/>
        <end position="36"/>
    </location>
</feature>
<keyword evidence="7 9" id="KW-0472">Membrane</keyword>
<evidence type="ECO:0000256" key="4">
    <source>
        <dbReference type="ARBA" id="ARBA00022679"/>
    </source>
</evidence>
<keyword evidence="4 9" id="KW-0808">Transferase</keyword>
<feature type="transmembrane region" description="Helical" evidence="9">
    <location>
        <begin position="75"/>
        <end position="99"/>
    </location>
</feature>
<dbReference type="AlphaFoldDB" id="A0AAW8R1A2"/>
<dbReference type="GO" id="GO:0042158">
    <property type="term" value="P:lipoprotein biosynthetic process"/>
    <property type="evidence" value="ECO:0007669"/>
    <property type="project" value="UniProtKB-UniRule"/>
</dbReference>
<accession>A0AAW8R1A2</accession>
<evidence type="ECO:0000256" key="7">
    <source>
        <dbReference type="ARBA" id="ARBA00023136"/>
    </source>
</evidence>
<evidence type="ECO:0000256" key="6">
    <source>
        <dbReference type="ARBA" id="ARBA00022989"/>
    </source>
</evidence>
<dbReference type="SUPFAM" id="SSF56317">
    <property type="entry name" value="Carbon-nitrogen hydrolase"/>
    <property type="match status" value="1"/>
</dbReference>
<dbReference type="NCBIfam" id="TIGR00546">
    <property type="entry name" value="lnt"/>
    <property type="match status" value="1"/>
</dbReference>
<dbReference type="InterPro" id="IPR045378">
    <property type="entry name" value="LNT_N"/>
</dbReference>